<dbReference type="RefSeq" id="WP_317164002.1">
    <property type="nucleotide sequence ID" value="NZ_WWNE01000022.1"/>
</dbReference>
<comment type="caution">
    <text evidence="2">The sequence shown here is derived from an EMBL/GenBank/DDBJ whole genome shotgun (WGS) entry which is preliminary data.</text>
</comment>
<evidence type="ECO:0000313" key="2">
    <source>
        <dbReference type="EMBL" id="NBG67487.1"/>
    </source>
</evidence>
<proteinExistence type="predicted"/>
<sequence>RIRTAITDYMLSPYETDNLVFTPIEESEEMEMELESEISNGPEYAPNPEMSMELTSPNQLIVFRGANGKTYSTTLGAFYEGEEASKAPDASSSWTSRINLSGGADADWGTNGNVVESPEKVDYYRSDHLGNTRVVYEVEWDADLNQVKFNLKGAYDYFPYGKILRSYVPGNGYERYLTTQHERDHETISGNFAGTGLDNRGARFYDSDVARFLSVDPLAAKYPSLSAYNYVAGNPVILVDTDGREIRIYSSVNNNTSSQSYIVYTPGMKAAGSQFQIDAINALNHMNASKSASGSVSRLTNSSRVYDVYDASTNTSETGSGTINNQIYWQNTAAHTTNTPNSRTGSNKEAASSPFFHEVVHKALADQAKDMYNSARTALDAGQITQEEYEKRVAEADKIWNNSTDEEYIIEEHQNAYNEESGWGTRSEGSNGESRHSSGYTGSFVPSCSTCTDEQ</sequence>
<dbReference type="Proteomes" id="UP000470771">
    <property type="component" value="Unassembled WGS sequence"/>
</dbReference>
<dbReference type="NCBIfam" id="TIGR03696">
    <property type="entry name" value="Rhs_assc_core"/>
    <property type="match status" value="1"/>
</dbReference>
<reference evidence="2 3" key="1">
    <citation type="submission" date="2019-12" db="EMBL/GenBank/DDBJ databases">
        <authorList>
            <person name="Zhao J."/>
        </authorList>
    </citation>
    <scope>NUCLEOTIDE SEQUENCE [LARGE SCALE GENOMIC DNA]</scope>
    <source>
        <strain evidence="2 3">S-15</strain>
    </source>
</reference>
<feature type="region of interest" description="Disordered" evidence="1">
    <location>
        <begin position="419"/>
        <end position="455"/>
    </location>
</feature>
<evidence type="ECO:0000313" key="3">
    <source>
        <dbReference type="Proteomes" id="UP000470771"/>
    </source>
</evidence>
<dbReference type="EMBL" id="WWNE01000022">
    <property type="protein sequence ID" value="NBG67487.1"/>
    <property type="molecule type" value="Genomic_DNA"/>
</dbReference>
<evidence type="ECO:0000256" key="1">
    <source>
        <dbReference type="SAM" id="MobiDB-lite"/>
    </source>
</evidence>
<feature type="non-terminal residue" evidence="2">
    <location>
        <position position="1"/>
    </location>
</feature>
<dbReference type="AlphaFoldDB" id="A0A6N9NQY6"/>
<feature type="compositionally biased region" description="Polar residues" evidence="1">
    <location>
        <begin position="427"/>
        <end position="455"/>
    </location>
</feature>
<accession>A0A6N9NQY6</accession>
<gene>
    <name evidence="2" type="ORF">GQN54_15280</name>
</gene>
<protein>
    <recommendedName>
        <fullName evidence="4">RHS repeat-associated core domain-containing protein</fullName>
    </recommendedName>
</protein>
<keyword evidence="3" id="KW-1185">Reference proteome</keyword>
<dbReference type="Gene3D" id="2.180.10.10">
    <property type="entry name" value="RHS repeat-associated core"/>
    <property type="match status" value="1"/>
</dbReference>
<dbReference type="InterPro" id="IPR022385">
    <property type="entry name" value="Rhs_assc_core"/>
</dbReference>
<evidence type="ECO:0008006" key="4">
    <source>
        <dbReference type="Google" id="ProtNLM"/>
    </source>
</evidence>
<name>A0A6N9NQY6_9FLAO</name>
<organism evidence="2 3">
    <name type="scientific">Acidiluteibacter ferrifornacis</name>
    <dbReference type="NCBI Taxonomy" id="2692424"/>
    <lineage>
        <taxon>Bacteria</taxon>
        <taxon>Pseudomonadati</taxon>
        <taxon>Bacteroidota</taxon>
        <taxon>Flavobacteriia</taxon>
        <taxon>Flavobacteriales</taxon>
        <taxon>Cryomorphaceae</taxon>
        <taxon>Acidiluteibacter</taxon>
    </lineage>
</organism>